<reference evidence="1 2" key="1">
    <citation type="journal article" date="2022" name="Hortic Res">
        <title>A haplotype resolved chromosomal level avocado genome allows analysis of novel avocado genes.</title>
        <authorList>
            <person name="Nath O."/>
            <person name="Fletcher S.J."/>
            <person name="Hayward A."/>
            <person name="Shaw L.M."/>
            <person name="Masouleh A.K."/>
            <person name="Furtado A."/>
            <person name="Henry R.J."/>
            <person name="Mitter N."/>
        </authorList>
    </citation>
    <scope>NUCLEOTIDE SEQUENCE [LARGE SCALE GENOMIC DNA]</scope>
    <source>
        <strain evidence="2">cv. Hass</strain>
    </source>
</reference>
<keyword evidence="2" id="KW-1185">Reference proteome</keyword>
<dbReference type="EMBL" id="CM056814">
    <property type="protein sequence ID" value="KAJ8627531.1"/>
    <property type="molecule type" value="Genomic_DNA"/>
</dbReference>
<sequence>MDLIAAINNWMVHYNKRSANRMADLLAKVDVPFLANVSASLPPQIRKIYVAECEKSSAYTRASYHDPWRESATSMLCSTRPGNIDTGHVLKHGSCNHPPRNDVG</sequence>
<dbReference type="Proteomes" id="UP001234297">
    <property type="component" value="Chromosome 6"/>
</dbReference>
<proteinExistence type="predicted"/>
<organism evidence="1 2">
    <name type="scientific">Persea americana</name>
    <name type="common">Avocado</name>
    <dbReference type="NCBI Taxonomy" id="3435"/>
    <lineage>
        <taxon>Eukaryota</taxon>
        <taxon>Viridiplantae</taxon>
        <taxon>Streptophyta</taxon>
        <taxon>Embryophyta</taxon>
        <taxon>Tracheophyta</taxon>
        <taxon>Spermatophyta</taxon>
        <taxon>Magnoliopsida</taxon>
        <taxon>Magnoliidae</taxon>
        <taxon>Laurales</taxon>
        <taxon>Lauraceae</taxon>
        <taxon>Persea</taxon>
    </lineage>
</organism>
<accession>A0ACC2L2Y1</accession>
<protein>
    <submittedName>
        <fullName evidence="1">Uncharacterized protein</fullName>
    </submittedName>
</protein>
<gene>
    <name evidence="1" type="ORF">MRB53_020838</name>
</gene>
<evidence type="ECO:0000313" key="2">
    <source>
        <dbReference type="Proteomes" id="UP001234297"/>
    </source>
</evidence>
<evidence type="ECO:0000313" key="1">
    <source>
        <dbReference type="EMBL" id="KAJ8627531.1"/>
    </source>
</evidence>
<name>A0ACC2L2Y1_PERAE</name>
<comment type="caution">
    <text evidence="1">The sequence shown here is derived from an EMBL/GenBank/DDBJ whole genome shotgun (WGS) entry which is preliminary data.</text>
</comment>